<accession>A0A6A6B878</accession>
<dbReference type="OrthoDB" id="3942542at2759"/>
<dbReference type="RefSeq" id="XP_033394704.1">
    <property type="nucleotide sequence ID" value="XM_033542345.1"/>
</dbReference>
<name>A0A6A6B878_9PEZI</name>
<sequence>MSFGIGIGDAIAVGELCWKLYRQVYEVSRDAPDELRSIKEELGDMANTVQVLVEDAKNPNSPLVQSGPDCVNTANNILKRTGEVLGQLQEFSEKHSILRPPTDGNTRKRFPKVAWDKIKYAKELPKLNDLRAKLNYQNSQMNLLLLSINNSSLERIQAQNQKVIDSIEEIKRSMNIPGPFSLQSQGKNLGDSYQAATKWYGNASYRELARIIEEKSEMAGQLWTSIGIDNWIQAGKWWLMKAQAYLYTTPTNTQNYYQAHADLFKASWILTDRIPQHPQRTFFSTGSQNWSILDLADIVKAEHQRIENLALLGPGVDRLRNCSLNIWTSASKTLLVSSAFSAADGPVYRWRTGAGEIVYQEHRVENWTSLFKLLMAKISSE</sequence>
<organism evidence="1 2">
    <name type="scientific">Aplosporella prunicola CBS 121167</name>
    <dbReference type="NCBI Taxonomy" id="1176127"/>
    <lineage>
        <taxon>Eukaryota</taxon>
        <taxon>Fungi</taxon>
        <taxon>Dikarya</taxon>
        <taxon>Ascomycota</taxon>
        <taxon>Pezizomycotina</taxon>
        <taxon>Dothideomycetes</taxon>
        <taxon>Dothideomycetes incertae sedis</taxon>
        <taxon>Botryosphaeriales</taxon>
        <taxon>Aplosporellaceae</taxon>
        <taxon>Aplosporella</taxon>
    </lineage>
</organism>
<dbReference type="Proteomes" id="UP000799438">
    <property type="component" value="Unassembled WGS sequence"/>
</dbReference>
<evidence type="ECO:0000313" key="1">
    <source>
        <dbReference type="EMBL" id="KAF2138991.1"/>
    </source>
</evidence>
<protein>
    <recommendedName>
        <fullName evidence="3">NACHT-NTPase and P-loop NTPases N-terminal domain-containing protein</fullName>
    </recommendedName>
</protein>
<proteinExistence type="predicted"/>
<dbReference type="AlphaFoldDB" id="A0A6A6B878"/>
<gene>
    <name evidence="1" type="ORF">K452DRAFT_300575</name>
</gene>
<reference evidence="1" key="1">
    <citation type="journal article" date="2020" name="Stud. Mycol.">
        <title>101 Dothideomycetes genomes: a test case for predicting lifestyles and emergence of pathogens.</title>
        <authorList>
            <person name="Haridas S."/>
            <person name="Albert R."/>
            <person name="Binder M."/>
            <person name="Bloem J."/>
            <person name="Labutti K."/>
            <person name="Salamov A."/>
            <person name="Andreopoulos B."/>
            <person name="Baker S."/>
            <person name="Barry K."/>
            <person name="Bills G."/>
            <person name="Bluhm B."/>
            <person name="Cannon C."/>
            <person name="Castanera R."/>
            <person name="Culley D."/>
            <person name="Daum C."/>
            <person name="Ezra D."/>
            <person name="Gonzalez J."/>
            <person name="Henrissat B."/>
            <person name="Kuo A."/>
            <person name="Liang C."/>
            <person name="Lipzen A."/>
            <person name="Lutzoni F."/>
            <person name="Magnuson J."/>
            <person name="Mondo S."/>
            <person name="Nolan M."/>
            <person name="Ohm R."/>
            <person name="Pangilinan J."/>
            <person name="Park H.-J."/>
            <person name="Ramirez L."/>
            <person name="Alfaro M."/>
            <person name="Sun H."/>
            <person name="Tritt A."/>
            <person name="Yoshinaga Y."/>
            <person name="Zwiers L.-H."/>
            <person name="Turgeon B."/>
            <person name="Goodwin S."/>
            <person name="Spatafora J."/>
            <person name="Crous P."/>
            <person name="Grigoriev I."/>
        </authorList>
    </citation>
    <scope>NUCLEOTIDE SEQUENCE</scope>
    <source>
        <strain evidence="1">CBS 121167</strain>
    </source>
</reference>
<dbReference type="GeneID" id="54299842"/>
<evidence type="ECO:0008006" key="3">
    <source>
        <dbReference type="Google" id="ProtNLM"/>
    </source>
</evidence>
<dbReference type="EMBL" id="ML995494">
    <property type="protein sequence ID" value="KAF2138991.1"/>
    <property type="molecule type" value="Genomic_DNA"/>
</dbReference>
<evidence type="ECO:0000313" key="2">
    <source>
        <dbReference type="Proteomes" id="UP000799438"/>
    </source>
</evidence>
<keyword evidence="2" id="KW-1185">Reference proteome</keyword>